<reference evidence="2 3" key="1">
    <citation type="submission" date="2015-08" db="EMBL/GenBank/DDBJ databases">
        <title>Emmonsia species relationships and genome sequence.</title>
        <authorList>
            <person name="Cuomo C.A."/>
            <person name="Schwartz I.S."/>
            <person name="Kenyon C."/>
            <person name="De Hoog G.S."/>
            <person name="Govender N.P."/>
            <person name="Botha A."/>
            <person name="Moreno L."/>
            <person name="De Vries M."/>
            <person name="Munoz J.F."/>
            <person name="Stielow J.B."/>
        </authorList>
    </citation>
    <scope>NUCLEOTIDE SEQUENCE [LARGE SCALE GENOMIC DNA]</scope>
    <source>
        <strain evidence="2 3">EI222</strain>
    </source>
</reference>
<dbReference type="AlphaFoldDB" id="A0A1J9R2K0"/>
<sequence length="749" mass="85119">MAWLVVLEQAELVGDRRSLPGRLTGPSDRSGSNTCLRFPHHIRGPDKIQELYNRLKQYREQIVAVLLVINHQRHANRSRRKCGRSQARHQLLGLSRGLIDEARKTRLSSNYNPTKQEDVSTVSRLLSEMVSRSLEKRIKDKTLESLYYPSMHDRLEQISDAHKTNIQLDTGRTKERSLQYLEQWASPLNIVFASFLLLEHGNVNAKITAGVATDLTPQNFVAEACLIPKVLPVQAPLYNPPRDDVLLDDFFCFLIDGLDEYDGDHQSLVDVLVAMSRGDDIKILVASRPWLAFQDAFRDCRKLALQDLTHDDIKAFVHDSLYNHPRFSRSLNAHPNWGDLDLLTSSYLDESDPDFALKMEIKPMSKEEDVIRYEEIERRFNSRCKGLKSRDGLLGTNGLPDEICFSRVDFLHRTVRDFLCTPIVAAQLVAADSPKFDIYMTLARAYLARIKGLRRSEPSGVNYTALWSLVTKILNHVRCIGKDISRGAQFSLLDELDRAVSHVAVAIHRTEHWVNVGYPPRLEIEWNEGFITLCVQHNLIPYLEQKLSSGASLQRSGKPFLAFALIHSSIGPPGELERIHYDVPRVNMVEFLLDRGASPNDMDEGETVWVRCVVSIYQLTIYEKEEFSKWAKSWFQVTKLLLLRGADPQAICPVDNQGKNSEINSNELRTGKCTAMDLISVLFEGDSRFDMSDLEAAGKGATVATCPLYEQLVSPNTRNTQLQRHERFATALCSVIHFAYKLGPRRHSI</sequence>
<feature type="domain" description="DUF7791" evidence="1">
    <location>
        <begin position="339"/>
        <end position="457"/>
    </location>
</feature>
<dbReference type="Proteomes" id="UP000242791">
    <property type="component" value="Unassembled WGS sequence"/>
</dbReference>
<organism evidence="2 3">
    <name type="scientific">Blastomyces percursus</name>
    <dbReference type="NCBI Taxonomy" id="1658174"/>
    <lineage>
        <taxon>Eukaryota</taxon>
        <taxon>Fungi</taxon>
        <taxon>Dikarya</taxon>
        <taxon>Ascomycota</taxon>
        <taxon>Pezizomycotina</taxon>
        <taxon>Eurotiomycetes</taxon>
        <taxon>Eurotiomycetidae</taxon>
        <taxon>Onygenales</taxon>
        <taxon>Ajellomycetaceae</taxon>
        <taxon>Blastomyces</taxon>
    </lineage>
</organism>
<accession>A0A1J9R2K0</accession>
<gene>
    <name evidence="2" type="ORF">ACJ73_01986</name>
</gene>
<dbReference type="Pfam" id="PF25053">
    <property type="entry name" value="DUF7791"/>
    <property type="match status" value="1"/>
</dbReference>
<dbReference type="STRING" id="1658174.A0A1J9R2K0"/>
<proteinExistence type="predicted"/>
<dbReference type="EMBL" id="LGTZ01000197">
    <property type="protein sequence ID" value="OJD26635.1"/>
    <property type="molecule type" value="Genomic_DNA"/>
</dbReference>
<evidence type="ECO:0000313" key="3">
    <source>
        <dbReference type="Proteomes" id="UP000242791"/>
    </source>
</evidence>
<evidence type="ECO:0000313" key="2">
    <source>
        <dbReference type="EMBL" id="OJD26635.1"/>
    </source>
</evidence>
<dbReference type="PANTHER" id="PTHR10039:SF5">
    <property type="entry name" value="NACHT DOMAIN-CONTAINING PROTEIN"/>
    <property type="match status" value="1"/>
</dbReference>
<dbReference type="OrthoDB" id="4183771at2759"/>
<keyword evidence="3" id="KW-1185">Reference proteome</keyword>
<evidence type="ECO:0000259" key="1">
    <source>
        <dbReference type="Pfam" id="PF25053"/>
    </source>
</evidence>
<dbReference type="PANTHER" id="PTHR10039">
    <property type="entry name" value="AMELOGENIN"/>
    <property type="match status" value="1"/>
</dbReference>
<name>A0A1J9R2K0_9EURO</name>
<protein>
    <recommendedName>
        <fullName evidence="1">DUF7791 domain-containing protein</fullName>
    </recommendedName>
</protein>
<comment type="caution">
    <text evidence="2">The sequence shown here is derived from an EMBL/GenBank/DDBJ whole genome shotgun (WGS) entry which is preliminary data.</text>
</comment>
<dbReference type="VEuPathDB" id="FungiDB:ACJ73_01986"/>
<dbReference type="InterPro" id="IPR056693">
    <property type="entry name" value="DUF7791"/>
</dbReference>